<feature type="compositionally biased region" description="Basic and acidic residues" evidence="1">
    <location>
        <begin position="86"/>
        <end position="96"/>
    </location>
</feature>
<evidence type="ECO:0000256" key="1">
    <source>
        <dbReference type="SAM" id="MobiDB-lite"/>
    </source>
</evidence>
<evidence type="ECO:0000313" key="2">
    <source>
        <dbReference type="EMBL" id="MBM7062113.1"/>
    </source>
</evidence>
<reference evidence="2 3" key="1">
    <citation type="submission" date="2021-02" db="EMBL/GenBank/DDBJ databases">
        <authorList>
            <person name="Lee D.-H."/>
        </authorList>
    </citation>
    <scope>NUCLEOTIDE SEQUENCE [LARGE SCALE GENOMIC DNA]</scope>
    <source>
        <strain evidence="2 3">UL073</strain>
    </source>
</reference>
<proteinExistence type="predicted"/>
<feature type="region of interest" description="Disordered" evidence="1">
    <location>
        <begin position="86"/>
        <end position="114"/>
    </location>
</feature>
<sequence length="146" mass="15670">MPKPPAVQPAESKTPPPVVKAKPTPPKLEVSVAPALPAVTSSSQAPAAEKKPELVIKTAPAKVEEAKVPKAKLDLRLPKDLVEDLKPEEPLPDADKPLLPQLFAPKPSGPSPYQLSGKLITNDRAQQGQDYWDTVEGAQLQIEIKQ</sequence>
<evidence type="ECO:0000313" key="3">
    <source>
        <dbReference type="Proteomes" id="UP000717995"/>
    </source>
</evidence>
<comment type="caution">
    <text evidence="2">The sequence shown here is derived from an EMBL/GenBank/DDBJ whole genome shotgun (WGS) entry which is preliminary data.</text>
</comment>
<evidence type="ECO:0008006" key="4">
    <source>
        <dbReference type="Google" id="ProtNLM"/>
    </source>
</evidence>
<dbReference type="RefSeq" id="WP_205349294.1">
    <property type="nucleotide sequence ID" value="NZ_JAFEUP010000004.1"/>
</dbReference>
<dbReference type="EMBL" id="JAFEUP010000004">
    <property type="protein sequence ID" value="MBM7062113.1"/>
    <property type="molecule type" value="Genomic_DNA"/>
</dbReference>
<organism evidence="2 3">
    <name type="scientific">Zestomonas insulae</name>
    <dbReference type="NCBI Taxonomy" id="2809017"/>
    <lineage>
        <taxon>Bacteria</taxon>
        <taxon>Pseudomonadati</taxon>
        <taxon>Pseudomonadota</taxon>
        <taxon>Gammaproteobacteria</taxon>
        <taxon>Pseudomonadales</taxon>
        <taxon>Pseudomonadaceae</taxon>
        <taxon>Zestomonas</taxon>
    </lineage>
</organism>
<protein>
    <recommendedName>
        <fullName evidence="4">Translation initiation factor 2</fullName>
    </recommendedName>
</protein>
<feature type="region of interest" description="Disordered" evidence="1">
    <location>
        <begin position="1"/>
        <end position="26"/>
    </location>
</feature>
<gene>
    <name evidence="2" type="ORF">JQX08_15495</name>
</gene>
<accession>A0ABS2IHG9</accession>
<feature type="compositionally biased region" description="Pro residues" evidence="1">
    <location>
        <begin position="14"/>
        <end position="26"/>
    </location>
</feature>
<keyword evidence="3" id="KW-1185">Reference proteome</keyword>
<dbReference type="Proteomes" id="UP000717995">
    <property type="component" value="Unassembled WGS sequence"/>
</dbReference>
<name>A0ABS2IHG9_9GAMM</name>